<evidence type="ECO:0000259" key="11">
    <source>
        <dbReference type="PROSITE" id="PS51706"/>
    </source>
</evidence>
<keyword evidence="9 10" id="KW-0131">Cell cycle</keyword>
<dbReference type="Pfam" id="PF01926">
    <property type="entry name" value="MMR_HSR1"/>
    <property type="match status" value="1"/>
</dbReference>
<dbReference type="SUPFAM" id="SSF52540">
    <property type="entry name" value="P-loop containing nucleoside triphosphate hydrolases"/>
    <property type="match status" value="1"/>
</dbReference>
<dbReference type="GO" id="GO:0000917">
    <property type="term" value="P:division septum assembly"/>
    <property type="evidence" value="ECO:0007669"/>
    <property type="project" value="UniProtKB-KW"/>
</dbReference>
<comment type="cofactor">
    <cofactor evidence="1">
        <name>Mg(2+)</name>
        <dbReference type="ChEBI" id="CHEBI:18420"/>
    </cofactor>
</comment>
<dbReference type="InterPro" id="IPR027417">
    <property type="entry name" value="P-loop_NTPase"/>
</dbReference>
<dbReference type="InterPro" id="IPR006073">
    <property type="entry name" value="GTP-bd"/>
</dbReference>
<dbReference type="InterPro" id="IPR019987">
    <property type="entry name" value="GTP-bd_ribosome_bio_YsxC"/>
</dbReference>
<evidence type="ECO:0000313" key="12">
    <source>
        <dbReference type="EMBL" id="ASK78181.1"/>
    </source>
</evidence>
<name>A0A220VD23_9GAMM</name>
<dbReference type="EMBL" id="CP022355">
    <property type="protein sequence ID" value="ASK78181.1"/>
    <property type="molecule type" value="Genomic_DNA"/>
</dbReference>
<dbReference type="NCBIfam" id="TIGR03598">
    <property type="entry name" value="GTPase_YsxC"/>
    <property type="match status" value="1"/>
</dbReference>
<evidence type="ECO:0000313" key="13">
    <source>
        <dbReference type="Proteomes" id="UP000242175"/>
    </source>
</evidence>
<evidence type="ECO:0000256" key="9">
    <source>
        <dbReference type="ARBA" id="ARBA00023306"/>
    </source>
</evidence>
<evidence type="ECO:0000256" key="7">
    <source>
        <dbReference type="ARBA" id="ARBA00023134"/>
    </source>
</evidence>
<evidence type="ECO:0000256" key="2">
    <source>
        <dbReference type="ARBA" id="ARBA00009638"/>
    </source>
</evidence>
<comment type="function">
    <text evidence="10">Necessary for normal cell division and for the maintenance of normal septation.</text>
</comment>
<dbReference type="PANTHER" id="PTHR11649">
    <property type="entry name" value="MSS1/TRME-RELATED GTP-BINDING PROTEIN"/>
    <property type="match status" value="1"/>
</dbReference>
<proteinExistence type="inferred from homology"/>
<dbReference type="GO" id="GO:0005525">
    <property type="term" value="F:GTP binding"/>
    <property type="evidence" value="ECO:0007669"/>
    <property type="project" value="UniProtKB-UniRule"/>
</dbReference>
<keyword evidence="13" id="KW-1185">Reference proteome</keyword>
<keyword evidence="6" id="KW-0460">Magnesium</keyword>
<protein>
    <recommendedName>
        <fullName evidence="10">Probable GTP-binding protein EngB</fullName>
    </recommendedName>
</protein>
<dbReference type="KEGG" id="pmai:CF386_03605"/>
<comment type="similarity">
    <text evidence="2 10">Belongs to the TRAFAC class TrmE-Era-EngA-EngB-Septin-like GTPase superfamily. EngB GTPase family.</text>
</comment>
<keyword evidence="7 10" id="KW-0342">GTP-binding</keyword>
<keyword evidence="4" id="KW-0479">Metal-binding</keyword>
<evidence type="ECO:0000256" key="1">
    <source>
        <dbReference type="ARBA" id="ARBA00001946"/>
    </source>
</evidence>
<gene>
    <name evidence="10" type="primary">engB</name>
    <name evidence="12" type="ORF">CF386_03605</name>
</gene>
<dbReference type="PANTHER" id="PTHR11649:SF13">
    <property type="entry name" value="ENGB-TYPE G DOMAIN-CONTAINING PROTEIN"/>
    <property type="match status" value="1"/>
</dbReference>
<evidence type="ECO:0000256" key="4">
    <source>
        <dbReference type="ARBA" id="ARBA00022723"/>
    </source>
</evidence>
<evidence type="ECO:0000256" key="5">
    <source>
        <dbReference type="ARBA" id="ARBA00022741"/>
    </source>
</evidence>
<evidence type="ECO:0000256" key="8">
    <source>
        <dbReference type="ARBA" id="ARBA00023210"/>
    </source>
</evidence>
<dbReference type="FunFam" id="3.40.50.300:FF:000098">
    <property type="entry name" value="Probable GTP-binding protein EngB"/>
    <property type="match status" value="1"/>
</dbReference>
<evidence type="ECO:0000256" key="10">
    <source>
        <dbReference type="HAMAP-Rule" id="MF_00321"/>
    </source>
</evidence>
<dbReference type="Gene3D" id="3.40.50.300">
    <property type="entry name" value="P-loop containing nucleotide triphosphate hydrolases"/>
    <property type="match status" value="1"/>
</dbReference>
<keyword evidence="8 10" id="KW-0717">Septation</keyword>
<keyword evidence="3 10" id="KW-0132">Cell division</keyword>
<dbReference type="PROSITE" id="PS51706">
    <property type="entry name" value="G_ENGB"/>
    <property type="match status" value="1"/>
</dbReference>
<dbReference type="HAMAP" id="MF_00321">
    <property type="entry name" value="GTPase_EngB"/>
    <property type="match status" value="1"/>
</dbReference>
<evidence type="ECO:0000256" key="6">
    <source>
        <dbReference type="ARBA" id="ARBA00022842"/>
    </source>
</evidence>
<dbReference type="GO" id="GO:0046872">
    <property type="term" value="F:metal ion binding"/>
    <property type="evidence" value="ECO:0007669"/>
    <property type="project" value="UniProtKB-KW"/>
</dbReference>
<dbReference type="RefSeq" id="WP_089073090.1">
    <property type="nucleotide sequence ID" value="NZ_CBCSAM010000010.1"/>
</dbReference>
<accession>A0A220VD23</accession>
<dbReference type="OrthoDB" id="9804921at2"/>
<dbReference type="InterPro" id="IPR030393">
    <property type="entry name" value="G_ENGB_dom"/>
</dbReference>
<reference evidence="12 13" key="1">
    <citation type="journal article" date="2016" name="Int. J. Syst. Evol. Microbiol.">
        <title>Paraphotobacterium marinum gen. nov., sp. nov., a member of the family Vibrionaceae, isolated from surface seawater.</title>
        <authorList>
            <person name="Huang Z."/>
            <person name="Dong C."/>
            <person name="Shao Z."/>
        </authorList>
    </citation>
    <scope>NUCLEOTIDE SEQUENCE [LARGE SCALE GENOMIC DNA]</scope>
    <source>
        <strain evidence="12 13">NSCS20N07D</strain>
    </source>
</reference>
<evidence type="ECO:0000256" key="3">
    <source>
        <dbReference type="ARBA" id="ARBA00022618"/>
    </source>
</evidence>
<dbReference type="CDD" id="cd01876">
    <property type="entry name" value="YihA_EngB"/>
    <property type="match status" value="1"/>
</dbReference>
<dbReference type="Proteomes" id="UP000242175">
    <property type="component" value="Chromosome large"/>
</dbReference>
<organism evidence="12 13">
    <name type="scientific">Paraphotobacterium marinum</name>
    <dbReference type="NCBI Taxonomy" id="1755811"/>
    <lineage>
        <taxon>Bacteria</taxon>
        <taxon>Pseudomonadati</taxon>
        <taxon>Pseudomonadota</taxon>
        <taxon>Gammaproteobacteria</taxon>
        <taxon>Vibrionales</taxon>
        <taxon>Vibrionaceae</taxon>
        <taxon>Paraphotobacterium</taxon>
    </lineage>
</organism>
<feature type="domain" description="EngB-type G" evidence="11">
    <location>
        <begin position="31"/>
        <end position="204"/>
    </location>
</feature>
<keyword evidence="5 10" id="KW-0547">Nucleotide-binding</keyword>
<dbReference type="GO" id="GO:0005829">
    <property type="term" value="C:cytosol"/>
    <property type="evidence" value="ECO:0007669"/>
    <property type="project" value="TreeGrafter"/>
</dbReference>
<sequence length="213" mass="24249">MTKITKFNQLDFRQTKFLLSAPNIYNMPTDEGLEIAFAGRSNAGKSSALNAITDQKNLARSSKTPGRTQLINIFQVNNHLSLIDLPGYGFAEVPLAVKQEWQKSLGEYMQQRKAMKGIVILMDIRHPLKPLDKQLIDWSLESNLNILILLTKADKFKRGAQKNQLLRVKNDLPKNKAINIVPFSVLKKQGIEESINILNSWYDQYLSEEALHQ</sequence>
<dbReference type="AlphaFoldDB" id="A0A220VD23"/>